<dbReference type="AlphaFoldDB" id="A0A9W8GLA3"/>
<comment type="caution">
    <text evidence="2">The sequence shown here is derived from an EMBL/GenBank/DDBJ whole genome shotgun (WGS) entry which is preliminary data.</text>
</comment>
<dbReference type="Proteomes" id="UP001151516">
    <property type="component" value="Unassembled WGS sequence"/>
</dbReference>
<keyword evidence="1" id="KW-0472">Membrane</keyword>
<keyword evidence="3" id="KW-1185">Reference proteome</keyword>
<evidence type="ECO:0008006" key="4">
    <source>
        <dbReference type="Google" id="ProtNLM"/>
    </source>
</evidence>
<dbReference type="OrthoDB" id="15108at2759"/>
<keyword evidence="1" id="KW-1133">Transmembrane helix</keyword>
<evidence type="ECO:0000313" key="3">
    <source>
        <dbReference type="Proteomes" id="UP001151516"/>
    </source>
</evidence>
<name>A0A9W8GLA3_9FUNG</name>
<gene>
    <name evidence="2" type="ORF">IWW39_003369</name>
</gene>
<dbReference type="EMBL" id="JANBTX010000093">
    <property type="protein sequence ID" value="KAJ2686830.1"/>
    <property type="molecule type" value="Genomic_DNA"/>
</dbReference>
<proteinExistence type="predicted"/>
<accession>A0A9W8GLA3</accession>
<reference evidence="2" key="1">
    <citation type="submission" date="2022-07" db="EMBL/GenBank/DDBJ databases">
        <title>Phylogenomic reconstructions and comparative analyses of Kickxellomycotina fungi.</title>
        <authorList>
            <person name="Reynolds N.K."/>
            <person name="Stajich J.E."/>
            <person name="Barry K."/>
            <person name="Grigoriev I.V."/>
            <person name="Crous P."/>
            <person name="Smith M.E."/>
        </authorList>
    </citation>
    <scope>NUCLEOTIDE SEQUENCE</scope>
    <source>
        <strain evidence="2">CBS 109367</strain>
    </source>
</reference>
<dbReference type="PANTHER" id="PTHR39476:SF1">
    <property type="entry name" value="NADH DEHYDROGENASE [UBIQUINONE] 1 BETA SUBCOMPLEX SUBUNIT 4"/>
    <property type="match status" value="1"/>
</dbReference>
<dbReference type="PANTHER" id="PTHR39476">
    <property type="entry name" value="NADH:UBIQUINONE OXIDOREDUCTASE 6.6KD SUBUNIT"/>
    <property type="match status" value="1"/>
</dbReference>
<keyword evidence="1" id="KW-0812">Transmembrane</keyword>
<protein>
    <recommendedName>
        <fullName evidence="4">NADH-ubiquinone oxidoreductase B15 subunit</fullName>
    </recommendedName>
</protein>
<feature type="transmembrane region" description="Helical" evidence="1">
    <location>
        <begin position="35"/>
        <end position="54"/>
    </location>
</feature>
<organism evidence="2 3">
    <name type="scientific">Coemansia spiralis</name>
    <dbReference type="NCBI Taxonomy" id="417178"/>
    <lineage>
        <taxon>Eukaryota</taxon>
        <taxon>Fungi</taxon>
        <taxon>Fungi incertae sedis</taxon>
        <taxon>Zoopagomycota</taxon>
        <taxon>Kickxellomycotina</taxon>
        <taxon>Kickxellomycetes</taxon>
        <taxon>Kickxellales</taxon>
        <taxon>Kickxellaceae</taxon>
        <taxon>Coemansia</taxon>
    </lineage>
</organism>
<evidence type="ECO:0000313" key="2">
    <source>
        <dbReference type="EMBL" id="KAJ2686830.1"/>
    </source>
</evidence>
<sequence>MGGHNDTLLRDPAIEEWAWMRQNTHRYFKINRRTAPSLIGMCLVFPALTFYVAYVTQGKFIVEPKVKKAWAEAYTKKD</sequence>
<evidence type="ECO:0000256" key="1">
    <source>
        <dbReference type="SAM" id="Phobius"/>
    </source>
</evidence>